<dbReference type="InterPro" id="IPR002110">
    <property type="entry name" value="Ankyrin_rpt"/>
</dbReference>
<feature type="repeat" description="ANK" evidence="3">
    <location>
        <begin position="194"/>
        <end position="226"/>
    </location>
</feature>
<feature type="repeat" description="ANK" evidence="3">
    <location>
        <begin position="226"/>
        <end position="258"/>
    </location>
</feature>
<evidence type="ECO:0000256" key="4">
    <source>
        <dbReference type="SAM" id="MobiDB-lite"/>
    </source>
</evidence>
<feature type="compositionally biased region" description="Low complexity" evidence="4">
    <location>
        <begin position="441"/>
        <end position="462"/>
    </location>
</feature>
<dbReference type="AlphaFoldDB" id="A0AAN8K7Z9"/>
<dbReference type="Gene3D" id="1.25.40.20">
    <property type="entry name" value="Ankyrin repeat-containing domain"/>
    <property type="match status" value="2"/>
</dbReference>
<keyword evidence="6" id="KW-1185">Reference proteome</keyword>
<name>A0AAN8K7Z9_PATCE</name>
<comment type="caution">
    <text evidence="5">The sequence shown here is derived from an EMBL/GenBank/DDBJ whole genome shotgun (WGS) entry which is preliminary data.</text>
</comment>
<accession>A0AAN8K7Z9</accession>
<feature type="repeat" description="ANK" evidence="3">
    <location>
        <begin position="128"/>
        <end position="160"/>
    </location>
</feature>
<feature type="compositionally biased region" description="Pro residues" evidence="4">
    <location>
        <begin position="355"/>
        <end position="365"/>
    </location>
</feature>
<dbReference type="SUPFAM" id="SSF48403">
    <property type="entry name" value="Ankyrin repeat"/>
    <property type="match status" value="1"/>
</dbReference>
<protein>
    <submittedName>
        <fullName evidence="5">Uncharacterized protein</fullName>
    </submittedName>
</protein>
<dbReference type="Proteomes" id="UP001347796">
    <property type="component" value="Unassembled WGS sequence"/>
</dbReference>
<feature type="compositionally biased region" description="Polar residues" evidence="4">
    <location>
        <begin position="293"/>
        <end position="313"/>
    </location>
</feature>
<feature type="region of interest" description="Disordered" evidence="4">
    <location>
        <begin position="560"/>
        <end position="648"/>
    </location>
</feature>
<feature type="repeat" description="ANK" evidence="3">
    <location>
        <begin position="57"/>
        <end position="89"/>
    </location>
</feature>
<feature type="compositionally biased region" description="Pro residues" evidence="4">
    <location>
        <begin position="632"/>
        <end position="642"/>
    </location>
</feature>
<keyword evidence="1" id="KW-0677">Repeat</keyword>
<evidence type="ECO:0000256" key="3">
    <source>
        <dbReference type="PROSITE-ProRule" id="PRU00023"/>
    </source>
</evidence>
<dbReference type="PROSITE" id="PS50088">
    <property type="entry name" value="ANK_REPEAT"/>
    <property type="match status" value="5"/>
</dbReference>
<dbReference type="PANTHER" id="PTHR24174">
    <property type="entry name" value="ANKYRIN REPEAT AND STERILE ALPHA MOTIF DOMAIN-CONTAINING PROTEIN 1"/>
    <property type="match status" value="1"/>
</dbReference>
<dbReference type="EMBL" id="JAZGQO010000002">
    <property type="protein sequence ID" value="KAK6191887.1"/>
    <property type="molecule type" value="Genomic_DNA"/>
</dbReference>
<dbReference type="InterPro" id="IPR036770">
    <property type="entry name" value="Ankyrin_rpt-contain_sf"/>
</dbReference>
<reference evidence="5 6" key="1">
    <citation type="submission" date="2024-01" db="EMBL/GenBank/DDBJ databases">
        <title>The genome of the rayed Mediterranean limpet Patella caerulea (Linnaeus, 1758).</title>
        <authorList>
            <person name="Anh-Thu Weber A."/>
            <person name="Halstead-Nussloch G."/>
        </authorList>
    </citation>
    <scope>NUCLEOTIDE SEQUENCE [LARGE SCALE GENOMIC DNA]</scope>
    <source>
        <strain evidence="5">AATW-2023a</strain>
        <tissue evidence="5">Whole specimen</tissue>
    </source>
</reference>
<feature type="compositionally biased region" description="Polar residues" evidence="4">
    <location>
        <begin position="371"/>
        <end position="386"/>
    </location>
</feature>
<feature type="region of interest" description="Disordered" evidence="4">
    <location>
        <begin position="715"/>
        <end position="764"/>
    </location>
</feature>
<gene>
    <name evidence="5" type="ORF">SNE40_003467</name>
</gene>
<feature type="compositionally biased region" description="Polar residues" evidence="4">
    <location>
        <begin position="570"/>
        <end position="597"/>
    </location>
</feature>
<dbReference type="InterPro" id="IPR033635">
    <property type="entry name" value="ANKS1/Caskin"/>
</dbReference>
<feature type="repeat" description="ANK" evidence="3">
    <location>
        <begin position="90"/>
        <end position="122"/>
    </location>
</feature>
<evidence type="ECO:0000256" key="2">
    <source>
        <dbReference type="ARBA" id="ARBA00023043"/>
    </source>
</evidence>
<evidence type="ECO:0000313" key="5">
    <source>
        <dbReference type="EMBL" id="KAK6191887.1"/>
    </source>
</evidence>
<evidence type="ECO:0000313" key="6">
    <source>
        <dbReference type="Proteomes" id="UP001347796"/>
    </source>
</evidence>
<dbReference type="PRINTS" id="PR01415">
    <property type="entry name" value="ANKYRIN"/>
</dbReference>
<proteinExistence type="predicted"/>
<feature type="compositionally biased region" description="Basic and acidic residues" evidence="4">
    <location>
        <begin position="465"/>
        <end position="474"/>
    </location>
</feature>
<feature type="region of interest" description="Disordered" evidence="4">
    <location>
        <begin position="293"/>
        <end position="328"/>
    </location>
</feature>
<feature type="compositionally biased region" description="Low complexity" evidence="4">
    <location>
        <begin position="752"/>
        <end position="764"/>
    </location>
</feature>
<feature type="region of interest" description="Disordered" evidence="4">
    <location>
        <begin position="345"/>
        <end position="474"/>
    </location>
</feature>
<dbReference type="SMART" id="SM00248">
    <property type="entry name" value="ANK"/>
    <property type="match status" value="7"/>
</dbReference>
<organism evidence="5 6">
    <name type="scientific">Patella caerulea</name>
    <name type="common">Rayed Mediterranean limpet</name>
    <dbReference type="NCBI Taxonomy" id="87958"/>
    <lineage>
        <taxon>Eukaryota</taxon>
        <taxon>Metazoa</taxon>
        <taxon>Spiralia</taxon>
        <taxon>Lophotrochozoa</taxon>
        <taxon>Mollusca</taxon>
        <taxon>Gastropoda</taxon>
        <taxon>Patellogastropoda</taxon>
        <taxon>Patelloidea</taxon>
        <taxon>Patellidae</taxon>
        <taxon>Patella</taxon>
    </lineage>
</organism>
<evidence type="ECO:0000256" key="1">
    <source>
        <dbReference type="ARBA" id="ARBA00022737"/>
    </source>
</evidence>
<dbReference type="GO" id="GO:0005829">
    <property type="term" value="C:cytosol"/>
    <property type="evidence" value="ECO:0007669"/>
    <property type="project" value="TreeGrafter"/>
</dbReference>
<dbReference type="PANTHER" id="PTHR24174:SF1">
    <property type="entry name" value="IP14385P"/>
    <property type="match status" value="1"/>
</dbReference>
<dbReference type="PROSITE" id="PS50297">
    <property type="entry name" value="ANK_REP_REGION"/>
    <property type="match status" value="5"/>
</dbReference>
<keyword evidence="2 3" id="KW-0040">ANK repeat</keyword>
<sequence length="776" mass="83505">MGREQDLLDAARTGNVAVIEKLLTNRTRKSSGGGGLTSALASLWNLKSVNINCTDTSGETPLHLAALNGHREVVSILLQSEANPAAVDTRGCTPLHLAAWSGNSDICYMLLNPSAPATLSTVNLQNGDGDTPLHCAAQHGHATTVSILLQNKSDPAIRNLGDLTPLELAAQYGRLDVVIHLIKTHPGLVNHVVPTHTPLHLASRSGHLAVVEYLLNSGIQVNLKTDAGTALHEAATYCKVDVIQLLLERGIDVNIRDKSSLSAEDILKTLPSQKAYQAQQLIENYHSNHLSAFNTVHTPDSDTAFSGTETPESSPLKKPTPQPPKSIEELYSKPFKDKVNIQEVEFEDRSSGVESPPPPPLPPRMPSIKSSNKSNTQISVSSSNDSCFEANPPQDVPLPVPQVPKSGYIPMGAIFPDATPGVKLEHPKKPPRQRKQPSPNPDSISTKSHSSSVKSDELSVSTTDSLERSVDSDMKRHSSNYVFMEGISFEKTDSNAESDSVYVNSAEIKTAATKEQLTNDLSVEPTNETSVVENSRKHFPNYCNVLIGGPGKMEIEMAEDKTLDDESEVETNTSTDPQTNTSNDDSTVINGDSSQSNEGDRTSKPLTLDFCNKRTSSVGEDAPVSPTGYVQPPTPDQPPPSPSTALHGIHQKLNPQDKRKSKDMETLTDAILLNPGGLSDIPELFPGNNAKLQNIEKLDNEETLPSDNLQTVDKTTSDEKVVSDNMKSSISNEIAAGIRGDNSNQPKMRKTSSSSTSTGGSVSDSEVELNIFAGKF</sequence>
<dbReference type="Pfam" id="PF12796">
    <property type="entry name" value="Ank_2"/>
    <property type="match status" value="3"/>
</dbReference>